<dbReference type="RefSeq" id="WP_076086974.1">
    <property type="nucleotide sequence ID" value="NZ_CP019070.1"/>
</dbReference>
<accession>A0A1P8KMT4</accession>
<dbReference type="Proteomes" id="UP000186074">
    <property type="component" value="Chromosome"/>
</dbReference>
<dbReference type="EMBL" id="CP019070">
    <property type="protein sequence ID" value="APW65866.1"/>
    <property type="molecule type" value="Genomic_DNA"/>
</dbReference>
<protein>
    <submittedName>
        <fullName evidence="1">Uncharacterized protein</fullName>
    </submittedName>
</protein>
<evidence type="ECO:0000313" key="2">
    <source>
        <dbReference type="Proteomes" id="UP000186074"/>
    </source>
</evidence>
<dbReference type="AlphaFoldDB" id="A0A1P8KMT4"/>
<organism evidence="1 2">
    <name type="scientific">Poseidonibacter parvus</name>
    <dbReference type="NCBI Taxonomy" id="1850254"/>
    <lineage>
        <taxon>Bacteria</taxon>
        <taxon>Pseudomonadati</taxon>
        <taxon>Campylobacterota</taxon>
        <taxon>Epsilonproteobacteria</taxon>
        <taxon>Campylobacterales</taxon>
        <taxon>Arcobacteraceae</taxon>
        <taxon>Poseidonibacter</taxon>
    </lineage>
</organism>
<proteinExistence type="predicted"/>
<evidence type="ECO:0000313" key="1">
    <source>
        <dbReference type="EMBL" id="APW65866.1"/>
    </source>
</evidence>
<dbReference type="STRING" id="1850254.LPB137_08355"/>
<gene>
    <name evidence="1" type="ORF">LPB137_08355</name>
</gene>
<sequence>MLERKFVIKIYKDYDWEIKLKTLSDYALYPEFEVEIFSISRQTLDRKIVYLFDASIEQENIDVCKEDSRFNELCKFEAFIDDGAGEELLSEFDGTIIDALEYIQKNFAD</sequence>
<dbReference type="KEGG" id="alp:LPB137_08355"/>
<reference evidence="1 2" key="1">
    <citation type="submission" date="2017-01" db="EMBL/GenBank/DDBJ databases">
        <title>Genome sequencing of Arcobacter sp. LPB0137.</title>
        <authorList>
            <person name="Lee G.-W."/>
            <person name="Yi H."/>
        </authorList>
    </citation>
    <scope>NUCLEOTIDE SEQUENCE [LARGE SCALE GENOMIC DNA]</scope>
    <source>
        <strain evidence="1 2">LPB0137</strain>
    </source>
</reference>
<keyword evidence="2" id="KW-1185">Reference proteome</keyword>
<dbReference type="OrthoDB" id="5362470at2"/>
<name>A0A1P8KMT4_9BACT</name>